<proteinExistence type="predicted"/>
<feature type="transmembrane region" description="Helical" evidence="2">
    <location>
        <begin position="90"/>
        <end position="111"/>
    </location>
</feature>
<feature type="region of interest" description="Disordered" evidence="1">
    <location>
        <begin position="168"/>
        <end position="202"/>
    </location>
</feature>
<name>A0A4Q5N3G0_9MICO</name>
<keyword evidence="4" id="KW-1185">Reference proteome</keyword>
<feature type="transmembrane region" description="Helical" evidence="2">
    <location>
        <begin position="138"/>
        <end position="159"/>
    </location>
</feature>
<protein>
    <submittedName>
        <fullName evidence="3">Trp biosynthesis protein</fullName>
    </submittedName>
</protein>
<evidence type="ECO:0000313" key="3">
    <source>
        <dbReference type="EMBL" id="RYV52686.1"/>
    </source>
</evidence>
<evidence type="ECO:0000313" key="4">
    <source>
        <dbReference type="Proteomes" id="UP000293764"/>
    </source>
</evidence>
<gene>
    <name evidence="3" type="ORF">EUA98_01715</name>
</gene>
<dbReference type="AlphaFoldDB" id="A0A4Q5N3G0"/>
<keyword evidence="2" id="KW-0812">Transmembrane</keyword>
<keyword evidence="2" id="KW-1133">Transmembrane helix</keyword>
<dbReference type="InterPro" id="IPR019051">
    <property type="entry name" value="Trp_biosyn_TM_oprn/chp"/>
</dbReference>
<dbReference type="RefSeq" id="WP_130100937.1">
    <property type="nucleotide sequence ID" value="NZ_SDWW01000003.1"/>
</dbReference>
<feature type="transmembrane region" description="Helical" evidence="2">
    <location>
        <begin position="21"/>
        <end position="41"/>
    </location>
</feature>
<keyword evidence="2" id="KW-0472">Membrane</keyword>
<evidence type="ECO:0000256" key="1">
    <source>
        <dbReference type="SAM" id="MobiDB-lite"/>
    </source>
</evidence>
<feature type="transmembrane region" description="Helical" evidence="2">
    <location>
        <begin position="61"/>
        <end position="83"/>
    </location>
</feature>
<evidence type="ECO:0000256" key="2">
    <source>
        <dbReference type="SAM" id="Phobius"/>
    </source>
</evidence>
<reference evidence="3 4" key="1">
    <citation type="submission" date="2019-01" db="EMBL/GenBank/DDBJ databases">
        <title>Novel species of Cellulomonas.</title>
        <authorList>
            <person name="Liu Q."/>
            <person name="Xin Y.-H."/>
        </authorList>
    </citation>
    <scope>NUCLEOTIDE SEQUENCE [LARGE SCALE GENOMIC DNA]</scope>
    <source>
        <strain evidence="3 4">HLT2-17</strain>
    </source>
</reference>
<organism evidence="3 4">
    <name type="scientific">Pengzhenrongella frigida</name>
    <dbReference type="NCBI Taxonomy" id="1259133"/>
    <lineage>
        <taxon>Bacteria</taxon>
        <taxon>Bacillati</taxon>
        <taxon>Actinomycetota</taxon>
        <taxon>Actinomycetes</taxon>
        <taxon>Micrococcales</taxon>
        <taxon>Pengzhenrongella</taxon>
    </lineage>
</organism>
<dbReference type="EMBL" id="SDWW01000003">
    <property type="protein sequence ID" value="RYV52686.1"/>
    <property type="molecule type" value="Genomic_DNA"/>
</dbReference>
<dbReference type="Proteomes" id="UP000293764">
    <property type="component" value="Unassembled WGS sequence"/>
</dbReference>
<dbReference type="OrthoDB" id="4829889at2"/>
<accession>A0A4Q5N3G0</accession>
<dbReference type="Pfam" id="PF09534">
    <property type="entry name" value="Trp_oprn_chp"/>
    <property type="match status" value="1"/>
</dbReference>
<comment type="caution">
    <text evidence="3">The sequence shown here is derived from an EMBL/GenBank/DDBJ whole genome shotgun (WGS) entry which is preliminary data.</text>
</comment>
<sequence length="202" mass="19816">MNRPAPVTDRREGAPSTRRRAVLVVLALALATLAAGVPRWMSTAGTSVLEGLVPVDIAGTQAAPAVPAAALALLAAAGAIGLVGRIGRWVVVAVVVGLGALLIGSALAVIADPTAVAGTQVANATGVATLAAPVTLTVAPYAAAGLGLVTILVGGWLAVTSRTWSRSSARHEAAGTTGGAGVPVPDDDQSAWDALTRGDDPS</sequence>